<dbReference type="GO" id="GO:0042777">
    <property type="term" value="P:proton motive force-driven plasma membrane ATP synthesis"/>
    <property type="evidence" value="ECO:0007669"/>
    <property type="project" value="UniProtKB-UniRule"/>
</dbReference>
<keyword evidence="8 10" id="KW-0139">CF(1)</keyword>
<organism evidence="11 12">
    <name type="scientific">Candidatus Berkelbacteria bacterium CG10_big_fil_rev_8_21_14_0_10_43_13</name>
    <dbReference type="NCBI Taxonomy" id="1974514"/>
    <lineage>
        <taxon>Bacteria</taxon>
        <taxon>Candidatus Berkelbacteria</taxon>
    </lineage>
</organism>
<comment type="subcellular location">
    <subcellularLocation>
        <location evidence="10">Cell membrane</location>
        <topology evidence="10">Peripheral membrane protein</topology>
    </subcellularLocation>
    <subcellularLocation>
        <location evidence="2">Membrane</location>
        <topology evidence="2">Peripheral membrane protein</topology>
    </subcellularLocation>
</comment>
<keyword evidence="9 10" id="KW-0066">ATP synthesis</keyword>
<dbReference type="AlphaFoldDB" id="A0A2H0W604"/>
<evidence type="ECO:0000256" key="1">
    <source>
        <dbReference type="ARBA" id="ARBA00003456"/>
    </source>
</evidence>
<protein>
    <recommendedName>
        <fullName evidence="10">ATP synthase gamma chain</fullName>
    </recommendedName>
    <alternativeName>
        <fullName evidence="10">ATP synthase F1 sector gamma subunit</fullName>
    </alternativeName>
    <alternativeName>
        <fullName evidence="10">F-ATPase gamma subunit</fullName>
    </alternativeName>
</protein>
<accession>A0A2H0W604</accession>
<dbReference type="GO" id="GO:0045259">
    <property type="term" value="C:proton-transporting ATP synthase complex"/>
    <property type="evidence" value="ECO:0007669"/>
    <property type="project" value="UniProtKB-KW"/>
</dbReference>
<dbReference type="Proteomes" id="UP000231382">
    <property type="component" value="Unassembled WGS sequence"/>
</dbReference>
<sequence>MPSTQEFRRRIKSVNNTKQITKAMQMIASIKMQKAVKTIRSARSYIQNSWNILGMLAKLTSPEKHPLLQSRPIKKIGVIVITSDRGLCGSYNTNILNKALSYAKGEIKLGVETDVIADLDLVSIGQKGTNFIKTMPKGELLAEFSGFGKEIEFDETKPIAKLMIDDYISKKYDQVVVIYSHFESPLKQTPVVKQILPITKDHIDIPELWENAEETEKKIEYKFEPSPDEILERILNQFIRMQIFGAVLESNASEHSARMFAMQSATDNASDLISELQLVYNTVRQGNITREIAEISGAAEAMK</sequence>
<dbReference type="GO" id="GO:0046933">
    <property type="term" value="F:proton-transporting ATP synthase activity, rotational mechanism"/>
    <property type="evidence" value="ECO:0007669"/>
    <property type="project" value="UniProtKB-UniRule"/>
</dbReference>
<evidence type="ECO:0000256" key="7">
    <source>
        <dbReference type="ARBA" id="ARBA00023136"/>
    </source>
</evidence>
<dbReference type="EMBL" id="PEZW01000020">
    <property type="protein sequence ID" value="PIS07500.1"/>
    <property type="molecule type" value="Genomic_DNA"/>
</dbReference>
<dbReference type="InterPro" id="IPR000131">
    <property type="entry name" value="ATP_synth_F1_gsu"/>
</dbReference>
<keyword evidence="7 10" id="KW-0472">Membrane</keyword>
<dbReference type="GO" id="GO:0005886">
    <property type="term" value="C:plasma membrane"/>
    <property type="evidence" value="ECO:0007669"/>
    <property type="project" value="UniProtKB-SubCell"/>
</dbReference>
<comment type="subunit">
    <text evidence="10">F-type ATPases have 2 components, CF(1) - the catalytic core - and CF(0) - the membrane proton channel. CF(1) has five subunits: alpha(3), beta(3), gamma(1), delta(1), epsilon(1). CF(0) has three main subunits: a, b and c.</text>
</comment>
<dbReference type="Gene3D" id="1.10.287.80">
    <property type="entry name" value="ATP synthase, gamma subunit, helix hairpin domain"/>
    <property type="match status" value="2"/>
</dbReference>
<evidence type="ECO:0000256" key="2">
    <source>
        <dbReference type="ARBA" id="ARBA00004170"/>
    </source>
</evidence>
<dbReference type="Gene3D" id="3.40.1380.10">
    <property type="match status" value="1"/>
</dbReference>
<comment type="function">
    <text evidence="1 10">Produces ATP from ADP in the presence of a proton gradient across the membrane. The gamma chain is believed to be important in regulating ATPase activity and the flow of protons through the CF(0) complex.</text>
</comment>
<keyword evidence="10" id="KW-1003">Cell membrane</keyword>
<dbReference type="GO" id="GO:0005524">
    <property type="term" value="F:ATP binding"/>
    <property type="evidence" value="ECO:0007669"/>
    <property type="project" value="UniProtKB-UniRule"/>
</dbReference>
<dbReference type="PANTHER" id="PTHR11693">
    <property type="entry name" value="ATP SYNTHASE GAMMA CHAIN"/>
    <property type="match status" value="1"/>
</dbReference>
<dbReference type="HAMAP" id="MF_00815">
    <property type="entry name" value="ATP_synth_gamma_bact"/>
    <property type="match status" value="1"/>
</dbReference>
<dbReference type="InterPro" id="IPR035968">
    <property type="entry name" value="ATP_synth_F1_ATPase_gsu"/>
</dbReference>
<dbReference type="CDD" id="cd12151">
    <property type="entry name" value="F1-ATPase_gamma"/>
    <property type="match status" value="1"/>
</dbReference>
<comment type="caution">
    <text evidence="11">The sequence shown here is derived from an EMBL/GenBank/DDBJ whole genome shotgun (WGS) entry which is preliminary data.</text>
</comment>
<gene>
    <name evidence="10 11" type="primary">atpG</name>
    <name evidence="11" type="ORF">COT78_03125</name>
</gene>
<evidence type="ECO:0000256" key="6">
    <source>
        <dbReference type="ARBA" id="ARBA00023065"/>
    </source>
</evidence>
<dbReference type="Pfam" id="PF00231">
    <property type="entry name" value="ATP-synt"/>
    <property type="match status" value="1"/>
</dbReference>
<keyword evidence="5 10" id="KW-0375">Hydrogen ion transport</keyword>
<evidence type="ECO:0000256" key="5">
    <source>
        <dbReference type="ARBA" id="ARBA00022781"/>
    </source>
</evidence>
<keyword evidence="6 10" id="KW-0406">Ion transport</keyword>
<evidence type="ECO:0000256" key="9">
    <source>
        <dbReference type="ARBA" id="ARBA00023310"/>
    </source>
</evidence>
<dbReference type="PANTHER" id="PTHR11693:SF22">
    <property type="entry name" value="ATP SYNTHASE SUBUNIT GAMMA, MITOCHONDRIAL"/>
    <property type="match status" value="1"/>
</dbReference>
<dbReference type="SUPFAM" id="SSF52943">
    <property type="entry name" value="ATP synthase (F1-ATPase), gamma subunit"/>
    <property type="match status" value="1"/>
</dbReference>
<keyword evidence="4 10" id="KW-0813">Transport</keyword>
<evidence type="ECO:0000256" key="8">
    <source>
        <dbReference type="ARBA" id="ARBA00023196"/>
    </source>
</evidence>
<evidence type="ECO:0000313" key="12">
    <source>
        <dbReference type="Proteomes" id="UP000231382"/>
    </source>
</evidence>
<evidence type="ECO:0000256" key="3">
    <source>
        <dbReference type="ARBA" id="ARBA00007681"/>
    </source>
</evidence>
<comment type="similarity">
    <text evidence="3 10">Belongs to the ATPase gamma chain family.</text>
</comment>
<dbReference type="PRINTS" id="PR00126">
    <property type="entry name" value="ATPASEGAMMA"/>
</dbReference>
<dbReference type="NCBIfam" id="TIGR01146">
    <property type="entry name" value="ATPsyn_F1gamma"/>
    <property type="match status" value="1"/>
</dbReference>
<evidence type="ECO:0000256" key="10">
    <source>
        <dbReference type="HAMAP-Rule" id="MF_00815"/>
    </source>
</evidence>
<evidence type="ECO:0000313" key="11">
    <source>
        <dbReference type="EMBL" id="PIS07500.1"/>
    </source>
</evidence>
<reference evidence="12" key="1">
    <citation type="submission" date="2017-09" db="EMBL/GenBank/DDBJ databases">
        <title>Depth-based differentiation of microbial function through sediment-hosted aquifers and enrichment of novel symbionts in the deep terrestrial subsurface.</title>
        <authorList>
            <person name="Probst A.J."/>
            <person name="Ladd B."/>
            <person name="Jarett J.K."/>
            <person name="Geller-Mcgrath D.E."/>
            <person name="Sieber C.M.K."/>
            <person name="Emerson J.B."/>
            <person name="Anantharaman K."/>
            <person name="Thomas B.C."/>
            <person name="Malmstrom R."/>
            <person name="Stieglmeier M."/>
            <person name="Klingl A."/>
            <person name="Woyke T."/>
            <person name="Ryan C.M."/>
            <person name="Banfield J.F."/>
        </authorList>
    </citation>
    <scope>NUCLEOTIDE SEQUENCE [LARGE SCALE GENOMIC DNA]</scope>
</reference>
<name>A0A2H0W604_9BACT</name>
<proteinExistence type="inferred from homology"/>
<evidence type="ECO:0000256" key="4">
    <source>
        <dbReference type="ARBA" id="ARBA00022448"/>
    </source>
</evidence>